<keyword evidence="2" id="KW-1185">Reference proteome</keyword>
<sequence length="68" mass="7525">MGPVIVLQSGGESSRRSSVNIRTILDCCFIVFINDLGNRNLFDVAEIDETGDTQTARYLVRLKCCVNS</sequence>
<protein>
    <submittedName>
        <fullName evidence="1">Uncharacterized protein</fullName>
    </submittedName>
</protein>
<reference evidence="1 2" key="1">
    <citation type="submission" date="2015-07" db="EMBL/GenBank/DDBJ databases">
        <title>The genome of Dufourea novaeangliae.</title>
        <authorList>
            <person name="Pan H."/>
            <person name="Kapheim K."/>
        </authorList>
    </citation>
    <scope>NUCLEOTIDE SEQUENCE [LARGE SCALE GENOMIC DNA]</scope>
    <source>
        <strain evidence="1">0120121106</strain>
        <tissue evidence="1">Whole body</tissue>
    </source>
</reference>
<evidence type="ECO:0000313" key="1">
    <source>
        <dbReference type="EMBL" id="KZC08931.1"/>
    </source>
</evidence>
<gene>
    <name evidence="1" type="ORF">WN55_00322</name>
</gene>
<organism evidence="1 2">
    <name type="scientific">Dufourea novaeangliae</name>
    <name type="common">Sweat bee</name>
    <dbReference type="NCBI Taxonomy" id="178035"/>
    <lineage>
        <taxon>Eukaryota</taxon>
        <taxon>Metazoa</taxon>
        <taxon>Ecdysozoa</taxon>
        <taxon>Arthropoda</taxon>
        <taxon>Hexapoda</taxon>
        <taxon>Insecta</taxon>
        <taxon>Pterygota</taxon>
        <taxon>Neoptera</taxon>
        <taxon>Endopterygota</taxon>
        <taxon>Hymenoptera</taxon>
        <taxon>Apocrita</taxon>
        <taxon>Aculeata</taxon>
        <taxon>Apoidea</taxon>
        <taxon>Anthophila</taxon>
        <taxon>Halictidae</taxon>
        <taxon>Rophitinae</taxon>
        <taxon>Dufourea</taxon>
    </lineage>
</organism>
<name>A0A154PAS3_DUFNO</name>
<dbReference type="EMBL" id="KQ434860">
    <property type="protein sequence ID" value="KZC08931.1"/>
    <property type="molecule type" value="Genomic_DNA"/>
</dbReference>
<dbReference type="Proteomes" id="UP000076502">
    <property type="component" value="Unassembled WGS sequence"/>
</dbReference>
<proteinExistence type="predicted"/>
<accession>A0A154PAS3</accession>
<dbReference type="AlphaFoldDB" id="A0A154PAS3"/>
<evidence type="ECO:0000313" key="2">
    <source>
        <dbReference type="Proteomes" id="UP000076502"/>
    </source>
</evidence>